<organism evidence="3">
    <name type="scientific">Streptomyces sp. NBC_00049</name>
    <dbReference type="NCBI Taxonomy" id="2903617"/>
    <lineage>
        <taxon>Bacteria</taxon>
        <taxon>Bacillati</taxon>
        <taxon>Actinomycetota</taxon>
        <taxon>Actinomycetes</taxon>
        <taxon>Kitasatosporales</taxon>
        <taxon>Streptomycetaceae</taxon>
        <taxon>Streptomyces</taxon>
    </lineage>
</organism>
<name>A0AAU2JVG9_9ACTN</name>
<gene>
    <name evidence="3" type="ORF">OG327_26955</name>
</gene>
<reference evidence="3" key="1">
    <citation type="submission" date="2022-10" db="EMBL/GenBank/DDBJ databases">
        <title>The complete genomes of actinobacterial strains from the NBC collection.</title>
        <authorList>
            <person name="Joergensen T.S."/>
            <person name="Alvarez Arevalo M."/>
            <person name="Sterndorff E.B."/>
            <person name="Faurdal D."/>
            <person name="Vuksanovic O."/>
            <person name="Mourched A.-S."/>
            <person name="Charusanti P."/>
            <person name="Shaw S."/>
            <person name="Blin K."/>
            <person name="Weber T."/>
        </authorList>
    </citation>
    <scope>NUCLEOTIDE SEQUENCE</scope>
    <source>
        <strain evidence="3">NBC_00049</strain>
    </source>
</reference>
<feature type="region of interest" description="Disordered" evidence="1">
    <location>
        <begin position="25"/>
        <end position="54"/>
    </location>
</feature>
<evidence type="ECO:0008006" key="4">
    <source>
        <dbReference type="Google" id="ProtNLM"/>
    </source>
</evidence>
<dbReference type="PROSITE" id="PS51257">
    <property type="entry name" value="PROKAR_LIPOPROTEIN"/>
    <property type="match status" value="1"/>
</dbReference>
<dbReference type="AlphaFoldDB" id="A0AAU2JVG9"/>
<feature type="signal peptide" evidence="2">
    <location>
        <begin position="1"/>
        <end position="20"/>
    </location>
</feature>
<sequence length="245" mass="25896">MKLRLAAAVALPCLALTLTACNDGTADPSADSARNASTPASAPAAAPAGDVPAYDASKLEPGEKKFMDTVWAVSDNRASLKEADAQTIKSVVAVYGLECLGDDRDREQVVDKKDTGARMSPADREKLLTSWRLDLCGRPDKGAFVKDVALTRQGFQKNEFSGDQEYGVHWKITNSGAEAADYMAAIEFYDKDGDFLGSTAAFAERLGPGKSTDGDAAAYPEAIRNGSVADIVTAKVGEVDRLPKG</sequence>
<dbReference type="EMBL" id="CP108264">
    <property type="protein sequence ID" value="WTU76675.1"/>
    <property type="molecule type" value="Genomic_DNA"/>
</dbReference>
<feature type="compositionally biased region" description="Low complexity" evidence="1">
    <location>
        <begin position="32"/>
        <end position="54"/>
    </location>
</feature>
<evidence type="ECO:0000256" key="1">
    <source>
        <dbReference type="SAM" id="MobiDB-lite"/>
    </source>
</evidence>
<protein>
    <recommendedName>
        <fullName evidence="4">Lipoprotein</fullName>
    </recommendedName>
</protein>
<evidence type="ECO:0000256" key="2">
    <source>
        <dbReference type="SAM" id="SignalP"/>
    </source>
</evidence>
<evidence type="ECO:0000313" key="3">
    <source>
        <dbReference type="EMBL" id="WTU76675.1"/>
    </source>
</evidence>
<keyword evidence="2" id="KW-0732">Signal</keyword>
<feature type="chain" id="PRO_5043973417" description="Lipoprotein" evidence="2">
    <location>
        <begin position="21"/>
        <end position="245"/>
    </location>
</feature>
<accession>A0AAU2JVG9</accession>
<proteinExistence type="predicted"/>